<dbReference type="AlphaFoldDB" id="A0A0H4QJC4"/>
<dbReference type="PATRIC" id="fig|1007676.4.peg.1204"/>
<evidence type="ECO:0000313" key="2">
    <source>
        <dbReference type="Proteomes" id="UP000036106"/>
    </source>
</evidence>
<dbReference type="Gene3D" id="3.40.50.10710">
    <property type="entry name" value="Metallo-hydrolase/oxidoreductase"/>
    <property type="match status" value="1"/>
</dbReference>
<accession>A0A0H4QJC4</accession>
<dbReference type="Gene3D" id="3.60.15.10">
    <property type="entry name" value="Ribonuclease Z/Hydroxyacylglutathione hydrolase-like"/>
    <property type="match status" value="1"/>
</dbReference>
<dbReference type="KEGG" id="lgn:ABM34_06070"/>
<dbReference type="RefSeq" id="WP_048704268.1">
    <property type="nucleotide sequence ID" value="NZ_CP012034.1"/>
</dbReference>
<proteinExistence type="predicted"/>
<protein>
    <recommendedName>
        <fullName evidence="3">Metallo-beta-lactamase domain-containing protein</fullName>
    </recommendedName>
</protein>
<name>A0A0H4QJC4_9LACO</name>
<dbReference type="STRING" id="1007676.ABM34_06070"/>
<sequence>MTILKFVNGSRDVEGNIVEITNDSSRLIIDFGMVGGFKSSSPKKLIKSHVLPNFPDLFTDQKPSYINQAIILTSMNVDNFNAAVYLRSDITIYASETSLELYKSLVENKLIQPISVKLKPLPQELVVGEFTVRSFSSDCGVKGSQSLLISDGEHSIGISGDVRLTGPNKDQVFHWIRKFNKRKIDLFLFDSTSYSFSDNCRLYINNENSLRSQFKDLIVQRRDLIVINVDPFNVDRLEKLFSKASHFERKLVLEEKYALVIQSFHPKLNLAVLKESINKKTTSSKFEVVSLDDIKSNPKNYVLQNSFENINYLERVNSGLYLHSNGFPKVSYGRDFEDLKQSLNSYNFQYIDFSASGHASKHDLVFLVDAVGAKQTVPWHSYHPELAAKAMESLDTEFILPKTNKKIKLE</sequence>
<reference evidence="2" key="1">
    <citation type="submission" date="2015-07" db="EMBL/GenBank/DDBJ databases">
        <title>Lactobacillus ginsenosidimutans/EMML 3141/ whole genome sequencing.</title>
        <authorList>
            <person name="Kim M.K."/>
            <person name="Im W.-T."/>
            <person name="Srinivasan S."/>
            <person name="Lee J.-J."/>
        </authorList>
    </citation>
    <scope>NUCLEOTIDE SEQUENCE [LARGE SCALE GENOMIC DNA]</scope>
    <source>
        <strain evidence="2">EMML 3041</strain>
    </source>
</reference>
<dbReference type="SUPFAM" id="SSF56281">
    <property type="entry name" value="Metallo-hydrolase/oxidoreductase"/>
    <property type="match status" value="1"/>
</dbReference>
<evidence type="ECO:0000313" key="1">
    <source>
        <dbReference type="EMBL" id="AKP67146.1"/>
    </source>
</evidence>
<dbReference type="InterPro" id="IPR036866">
    <property type="entry name" value="RibonucZ/Hydroxyglut_hydro"/>
</dbReference>
<gene>
    <name evidence="1" type="ORF">ABM34_06070</name>
</gene>
<evidence type="ECO:0008006" key="3">
    <source>
        <dbReference type="Google" id="ProtNLM"/>
    </source>
</evidence>
<keyword evidence="2" id="KW-1185">Reference proteome</keyword>
<dbReference type="InterPro" id="IPR042173">
    <property type="entry name" value="RNase_J_2"/>
</dbReference>
<dbReference type="OrthoDB" id="9803916at2"/>
<dbReference type="Proteomes" id="UP000036106">
    <property type="component" value="Chromosome"/>
</dbReference>
<dbReference type="EMBL" id="CP012034">
    <property type="protein sequence ID" value="AKP67146.1"/>
    <property type="molecule type" value="Genomic_DNA"/>
</dbReference>
<organism evidence="1 2">
    <name type="scientific">Companilactobacillus ginsenosidimutans</name>
    <dbReference type="NCBI Taxonomy" id="1007676"/>
    <lineage>
        <taxon>Bacteria</taxon>
        <taxon>Bacillati</taxon>
        <taxon>Bacillota</taxon>
        <taxon>Bacilli</taxon>
        <taxon>Lactobacillales</taxon>
        <taxon>Lactobacillaceae</taxon>
        <taxon>Companilactobacillus</taxon>
    </lineage>
</organism>